<organism evidence="1 2">
    <name type="scientific">Paenibacillus cremeus</name>
    <dbReference type="NCBI Taxonomy" id="2163881"/>
    <lineage>
        <taxon>Bacteria</taxon>
        <taxon>Bacillati</taxon>
        <taxon>Bacillota</taxon>
        <taxon>Bacilli</taxon>
        <taxon>Bacillales</taxon>
        <taxon>Paenibacillaceae</taxon>
        <taxon>Paenibacillus</taxon>
    </lineage>
</organism>
<dbReference type="AlphaFoldDB" id="A0A559KBF3"/>
<sequence>MLKHHYSRIVEITERFVPFILKYQCLDEHSRDYGGSVAPPKAFSEPCVSAYCLDVVISLYYNADSRYYLNPELLTSARLYLVSLLREQHEDGTIDLKETNFHDATTAAFAVQVLGYTYRLLEKVSQQSAEEQEVRSMLLQFLSQAAEGMVTGGFHTPNHRWVMASALSLLYNILGEERLREEIQLYLNEGIDCDEEGEYTERSVGIYNVVNNRSLLIMADELAMPELLQHVQRNLNMVLQYIEPDHTLFTLNSSRQDNGKEAYPVAYMENYLLMAYKTNNPIYAHTADFLLRLTDRLLSKADSLVELVTAVPIPRELTKCMLDERLAEFESDTKPPELEYEHWFQQSGVVRRREGDVTLTLLENNSTFAKLQYGSNKVYLKFAGSFFSKGQFKGSGLRKTERGYSMNYRREWGYVRPLAGGSSTNVWKDMAHDQREKVQMQTYDITMQIIVEPQGIIVEVDSQGVEQVPCKLELMFESGGALETGDSIIPGDAGRGVILKSGGAVYRRDGESLRLQGGFGEHAYTTAMRGSEPQSKEKFTVYMTDFTPIHRQIAILAEK</sequence>
<evidence type="ECO:0000313" key="2">
    <source>
        <dbReference type="Proteomes" id="UP000317036"/>
    </source>
</evidence>
<accession>A0A559KBF3</accession>
<reference evidence="1 2" key="1">
    <citation type="submission" date="2019-07" db="EMBL/GenBank/DDBJ databases">
        <authorList>
            <person name="Kim J."/>
        </authorList>
    </citation>
    <scope>NUCLEOTIDE SEQUENCE [LARGE SCALE GENOMIC DNA]</scope>
    <source>
        <strain evidence="1 2">JC52</strain>
    </source>
</reference>
<dbReference type="Proteomes" id="UP000317036">
    <property type="component" value="Unassembled WGS sequence"/>
</dbReference>
<protein>
    <submittedName>
        <fullName evidence="1">Uncharacterized protein</fullName>
    </submittedName>
</protein>
<dbReference type="RefSeq" id="WP_144847446.1">
    <property type="nucleotide sequence ID" value="NZ_VNJI01000014.1"/>
</dbReference>
<dbReference type="EMBL" id="VNJI01000014">
    <property type="protein sequence ID" value="TVY09455.1"/>
    <property type="molecule type" value="Genomic_DNA"/>
</dbReference>
<evidence type="ECO:0000313" key="1">
    <source>
        <dbReference type="EMBL" id="TVY09455.1"/>
    </source>
</evidence>
<comment type="caution">
    <text evidence="1">The sequence shown here is derived from an EMBL/GenBank/DDBJ whole genome shotgun (WGS) entry which is preliminary data.</text>
</comment>
<proteinExistence type="predicted"/>
<gene>
    <name evidence="1" type="ORF">FPZ49_13520</name>
</gene>
<name>A0A559KBF3_9BACL</name>
<keyword evidence="2" id="KW-1185">Reference proteome</keyword>
<dbReference type="OrthoDB" id="1290722at2"/>